<dbReference type="InterPro" id="IPR043128">
    <property type="entry name" value="Rev_trsase/Diguanyl_cyclase"/>
</dbReference>
<dbReference type="OrthoDB" id="693831at2759"/>
<dbReference type="Pfam" id="PF00078">
    <property type="entry name" value="RVT_1"/>
    <property type="match status" value="1"/>
</dbReference>
<dbReference type="PANTHER" id="PTHR48475">
    <property type="entry name" value="RIBONUCLEASE H"/>
    <property type="match status" value="1"/>
</dbReference>
<sequence>MKVYVDDMLVKSRASTNHLADLKETFNALRKHKMRLNPTKCAFGVTSEKFLRFMVSRRGIEANPEKIRAIWEMTAPKTIKKVQRLTGKVASLNRFVSRSTERCTPFFQVFRRPKDFCWTVECQRAFEELKNYLGSPLLLAKPEFGEELFLYLAVSLVALAAVLVKEEARTQRSVYYMSWVLRDAEIRYSRLKKLTYSLLVAAKRLRPCFQEHTVTVLTDQPIKAVLHRTNAFGRIAKWAIELTEFDINYQPRPSIKA</sequence>
<dbReference type="InterPro" id="IPR043502">
    <property type="entry name" value="DNA/RNA_pol_sf"/>
</dbReference>
<dbReference type="AlphaFoldDB" id="A0A8K0MWP1"/>
<dbReference type="PANTHER" id="PTHR48475:SF2">
    <property type="entry name" value="RIBONUCLEASE H"/>
    <property type="match status" value="1"/>
</dbReference>
<feature type="domain" description="Reverse transcriptase" evidence="1">
    <location>
        <begin position="1"/>
        <end position="55"/>
    </location>
</feature>
<accession>A0A8K0MWP1</accession>
<evidence type="ECO:0000313" key="3">
    <source>
        <dbReference type="Proteomes" id="UP000797356"/>
    </source>
</evidence>
<organism evidence="2 3">
    <name type="scientific">Cocos nucifera</name>
    <name type="common">Coconut palm</name>
    <dbReference type="NCBI Taxonomy" id="13894"/>
    <lineage>
        <taxon>Eukaryota</taxon>
        <taxon>Viridiplantae</taxon>
        <taxon>Streptophyta</taxon>
        <taxon>Embryophyta</taxon>
        <taxon>Tracheophyta</taxon>
        <taxon>Spermatophyta</taxon>
        <taxon>Magnoliopsida</taxon>
        <taxon>Liliopsida</taxon>
        <taxon>Arecaceae</taxon>
        <taxon>Arecoideae</taxon>
        <taxon>Cocoseae</taxon>
        <taxon>Attaleinae</taxon>
        <taxon>Cocos</taxon>
    </lineage>
</organism>
<reference evidence="2" key="1">
    <citation type="journal article" date="2017" name="Gigascience">
        <title>The genome draft of coconut (Cocos nucifera).</title>
        <authorList>
            <person name="Xiao Y."/>
            <person name="Xu P."/>
            <person name="Fan H."/>
            <person name="Baudouin L."/>
            <person name="Xia W."/>
            <person name="Bocs S."/>
            <person name="Xu J."/>
            <person name="Li Q."/>
            <person name="Guo A."/>
            <person name="Zhou L."/>
            <person name="Li J."/>
            <person name="Wu Y."/>
            <person name="Ma Z."/>
            <person name="Armero A."/>
            <person name="Issali A.E."/>
            <person name="Liu N."/>
            <person name="Peng M."/>
            <person name="Yang Y."/>
        </authorList>
    </citation>
    <scope>NUCLEOTIDE SEQUENCE</scope>
    <source>
        <tissue evidence="2">Spear leaf of Hainan Tall coconut</tissue>
    </source>
</reference>
<keyword evidence="3" id="KW-1185">Reference proteome</keyword>
<dbReference type="InterPro" id="IPR041577">
    <property type="entry name" value="RT_RNaseH_2"/>
</dbReference>
<dbReference type="Gene3D" id="3.30.70.270">
    <property type="match status" value="2"/>
</dbReference>
<protein>
    <submittedName>
        <fullName evidence="2">Putative mitochondrial protein</fullName>
    </submittedName>
</protein>
<dbReference type="EMBL" id="CM017873">
    <property type="protein sequence ID" value="KAG1330379.1"/>
    <property type="molecule type" value="Genomic_DNA"/>
</dbReference>
<evidence type="ECO:0000259" key="1">
    <source>
        <dbReference type="PROSITE" id="PS50878"/>
    </source>
</evidence>
<name>A0A8K0MWP1_COCNU</name>
<dbReference type="PROSITE" id="PS50878">
    <property type="entry name" value="RT_POL"/>
    <property type="match status" value="1"/>
</dbReference>
<dbReference type="Pfam" id="PF17919">
    <property type="entry name" value="RT_RNaseH_2"/>
    <property type="match status" value="1"/>
</dbReference>
<comment type="caution">
    <text evidence="2">The sequence shown here is derived from an EMBL/GenBank/DDBJ whole genome shotgun (WGS) entry which is preliminary data.</text>
</comment>
<dbReference type="InterPro" id="IPR000477">
    <property type="entry name" value="RT_dom"/>
</dbReference>
<proteinExistence type="predicted"/>
<evidence type="ECO:0000313" key="2">
    <source>
        <dbReference type="EMBL" id="KAG1330379.1"/>
    </source>
</evidence>
<reference evidence="2" key="2">
    <citation type="submission" date="2019-07" db="EMBL/GenBank/DDBJ databases">
        <authorList>
            <person name="Yang Y."/>
            <person name="Bocs S."/>
            <person name="Baudouin L."/>
        </authorList>
    </citation>
    <scope>NUCLEOTIDE SEQUENCE</scope>
    <source>
        <tissue evidence="2">Spear leaf of Hainan Tall coconut</tissue>
    </source>
</reference>
<gene>
    <name evidence="2" type="ORF">COCNU_02G003470</name>
</gene>
<dbReference type="Proteomes" id="UP000797356">
    <property type="component" value="Chromosome 2"/>
</dbReference>
<dbReference type="SUPFAM" id="SSF56672">
    <property type="entry name" value="DNA/RNA polymerases"/>
    <property type="match status" value="1"/>
</dbReference>